<sequence>MMQRTMRTQILTQRHCVLSFHRLCRFLFSLRQSNQDFGFKCRCVAVLEPDLLI</sequence>
<keyword evidence="2" id="KW-1185">Reference proteome</keyword>
<dbReference type="Proteomes" id="UP000822688">
    <property type="component" value="Chromosome 1"/>
</dbReference>
<gene>
    <name evidence="1" type="ORF">KC19_1G073800</name>
</gene>
<proteinExistence type="predicted"/>
<reference evidence="1" key="1">
    <citation type="submission" date="2020-06" db="EMBL/GenBank/DDBJ databases">
        <title>WGS assembly of Ceratodon purpureus strain R40.</title>
        <authorList>
            <person name="Carey S.B."/>
            <person name="Jenkins J."/>
            <person name="Shu S."/>
            <person name="Lovell J.T."/>
            <person name="Sreedasyam A."/>
            <person name="Maumus F."/>
            <person name="Tiley G.P."/>
            <person name="Fernandez-Pozo N."/>
            <person name="Barry K."/>
            <person name="Chen C."/>
            <person name="Wang M."/>
            <person name="Lipzen A."/>
            <person name="Daum C."/>
            <person name="Saski C.A."/>
            <person name="Payton A.C."/>
            <person name="Mcbreen J.C."/>
            <person name="Conrad R.E."/>
            <person name="Kollar L.M."/>
            <person name="Olsson S."/>
            <person name="Huttunen S."/>
            <person name="Landis J.B."/>
            <person name="Wickett N.J."/>
            <person name="Johnson M.G."/>
            <person name="Rensing S.A."/>
            <person name="Grimwood J."/>
            <person name="Schmutz J."/>
            <person name="Mcdaniel S.F."/>
        </authorList>
    </citation>
    <scope>NUCLEOTIDE SEQUENCE</scope>
    <source>
        <strain evidence="1">R40</strain>
    </source>
</reference>
<comment type="caution">
    <text evidence="1">The sequence shown here is derived from an EMBL/GenBank/DDBJ whole genome shotgun (WGS) entry which is preliminary data.</text>
</comment>
<dbReference type="EMBL" id="CM026421">
    <property type="protein sequence ID" value="KAG0590123.1"/>
    <property type="molecule type" value="Genomic_DNA"/>
</dbReference>
<evidence type="ECO:0000313" key="2">
    <source>
        <dbReference type="Proteomes" id="UP000822688"/>
    </source>
</evidence>
<name>A0A8T0J5Q5_CERPU</name>
<accession>A0A8T0J5Q5</accession>
<organism evidence="1 2">
    <name type="scientific">Ceratodon purpureus</name>
    <name type="common">Fire moss</name>
    <name type="synonym">Dicranum purpureum</name>
    <dbReference type="NCBI Taxonomy" id="3225"/>
    <lineage>
        <taxon>Eukaryota</taxon>
        <taxon>Viridiplantae</taxon>
        <taxon>Streptophyta</taxon>
        <taxon>Embryophyta</taxon>
        <taxon>Bryophyta</taxon>
        <taxon>Bryophytina</taxon>
        <taxon>Bryopsida</taxon>
        <taxon>Dicranidae</taxon>
        <taxon>Pseudoditrichales</taxon>
        <taxon>Ditrichaceae</taxon>
        <taxon>Ceratodon</taxon>
    </lineage>
</organism>
<evidence type="ECO:0000313" key="1">
    <source>
        <dbReference type="EMBL" id="KAG0590123.1"/>
    </source>
</evidence>
<protein>
    <submittedName>
        <fullName evidence="1">Uncharacterized protein</fullName>
    </submittedName>
</protein>
<dbReference type="AlphaFoldDB" id="A0A8T0J5Q5"/>